<dbReference type="PANTHER" id="PTHR11530:SF11">
    <property type="entry name" value="D-ASPARTATE OXIDASE"/>
    <property type="match status" value="1"/>
</dbReference>
<dbReference type="InterPro" id="IPR015424">
    <property type="entry name" value="PyrdxlP-dep_Trfase"/>
</dbReference>
<evidence type="ECO:0008006" key="10">
    <source>
        <dbReference type="Google" id="ProtNLM"/>
    </source>
</evidence>
<dbReference type="InterPro" id="IPR015421">
    <property type="entry name" value="PyrdxlP-dep_Trfase_major"/>
</dbReference>
<dbReference type="CDD" id="cd00609">
    <property type="entry name" value="AAT_like"/>
    <property type="match status" value="1"/>
</dbReference>
<evidence type="ECO:0000256" key="3">
    <source>
        <dbReference type="ARBA" id="ARBA00022630"/>
    </source>
</evidence>
<feature type="domain" description="Aminotransferase class I/classII large" evidence="6">
    <location>
        <begin position="500"/>
        <end position="631"/>
    </location>
</feature>
<dbReference type="Gene3D" id="3.40.640.10">
    <property type="entry name" value="Type I PLP-dependent aspartate aminotransferase-like (Major domain)"/>
    <property type="match status" value="2"/>
</dbReference>
<reference evidence="8 9" key="1">
    <citation type="submission" date="2024-02" db="EMBL/GenBank/DDBJ databases">
        <title>A draft genome for the cacao thread blight pathogen Marasmius crinis-equi.</title>
        <authorList>
            <person name="Cohen S.P."/>
            <person name="Baruah I.K."/>
            <person name="Amoako-Attah I."/>
            <person name="Bukari Y."/>
            <person name="Meinhardt L.W."/>
            <person name="Bailey B.A."/>
        </authorList>
    </citation>
    <scope>NUCLEOTIDE SEQUENCE [LARGE SCALE GENOMIC DNA]</scope>
    <source>
        <strain evidence="8 9">GH-76</strain>
    </source>
</reference>
<keyword evidence="4" id="KW-0274">FAD</keyword>
<dbReference type="SUPFAM" id="SSF53383">
    <property type="entry name" value="PLP-dependent transferases"/>
    <property type="match status" value="1"/>
</dbReference>
<accession>A0ABR3FN48</accession>
<keyword evidence="3" id="KW-0285">Flavoprotein</keyword>
<dbReference type="Gene3D" id="3.40.50.720">
    <property type="entry name" value="NAD(P)-binding Rossmann-like Domain"/>
    <property type="match status" value="1"/>
</dbReference>
<dbReference type="SUPFAM" id="SSF51971">
    <property type="entry name" value="Nucleotide-binding domain"/>
    <property type="match status" value="1"/>
</dbReference>
<dbReference type="EMBL" id="JBAHYK010000194">
    <property type="protein sequence ID" value="KAL0576846.1"/>
    <property type="molecule type" value="Genomic_DNA"/>
</dbReference>
<comment type="cofactor">
    <cofactor evidence="1">
        <name>FAD</name>
        <dbReference type="ChEBI" id="CHEBI:57692"/>
    </cofactor>
</comment>
<dbReference type="InterPro" id="IPR004839">
    <property type="entry name" value="Aminotransferase_I/II_large"/>
</dbReference>
<evidence type="ECO:0000259" key="7">
    <source>
        <dbReference type="Pfam" id="PF01266"/>
    </source>
</evidence>
<dbReference type="Gene3D" id="3.30.9.10">
    <property type="entry name" value="D-Amino Acid Oxidase, subunit A, domain 2"/>
    <property type="match status" value="1"/>
</dbReference>
<dbReference type="Pfam" id="PF01266">
    <property type="entry name" value="DAO"/>
    <property type="match status" value="1"/>
</dbReference>
<keyword evidence="5" id="KW-0560">Oxidoreductase</keyword>
<evidence type="ECO:0000256" key="5">
    <source>
        <dbReference type="ARBA" id="ARBA00023002"/>
    </source>
</evidence>
<gene>
    <name evidence="8" type="ORF">V5O48_005143</name>
</gene>
<sequence length="738" mass="81393">MSIDQIKHVVVLGAGVVGLTTAISIQERGGYAVSIVAETLPTDPKSIRYASHWAGAQHVTHTPPSNPQRQKIDRDTFKVFWELSEQGSAAEHCFMRITQEEHFSEKPEAVPMSWYSDFKEIPKEKLIPGSVYGAQFTTVTVDPPRYLPYLLGRFLAAGGSITRGTVQHINEVLEGGAGVFTDNRKPTRVDAVVVCTGIGARNLGGIEDKEVYPIRGQTVIVRAPWVKFGRSVIPASDFDLSKLVEIPYLVPRRSGDHVVGGTFGTDDWYPTARPETHEDILHGALASLPELAPPEVRAERKPTVDDLRPLIVEAGCGLRPARKGGIRLESLPFQLPGRDRKVPVITNYGHGGSGFQTSWGSASVALGLLDEALSKTGTGMGDQTSEVLERVPTSHYRSRFLSTEALERKPNPIRSLFPLEQTPGLLSLLAGKPNPTTFPIASLSLSIRDPRSEINNIQDSKNESDKVADLVNIRLSKDELEEALQYAEEGGVQIQTDEDGVSVSHLRLVLESWPEGKPKPKVFYTVPTGSNPSGATATAERRAEVLRLAREHDFLILEDDPYYYLYYGDTPRPPSYFSLEATLAKEEGIEIGRVVRFDSCSKILSAGMRIGWASGPEPIIDAMVRCVGTFPLDFHEQLYNPLVRVQTASINLQTPTLTQMITYALLSSPSWGLEGFLLHASQVAAFYKRKCDIFETYMQRYLGTGSDVQGASLAKWEKPKAGMFYWQALSLCLRFLPN</sequence>
<organism evidence="8 9">
    <name type="scientific">Marasmius crinis-equi</name>
    <dbReference type="NCBI Taxonomy" id="585013"/>
    <lineage>
        <taxon>Eukaryota</taxon>
        <taxon>Fungi</taxon>
        <taxon>Dikarya</taxon>
        <taxon>Basidiomycota</taxon>
        <taxon>Agaricomycotina</taxon>
        <taxon>Agaricomycetes</taxon>
        <taxon>Agaricomycetidae</taxon>
        <taxon>Agaricales</taxon>
        <taxon>Marasmiineae</taxon>
        <taxon>Marasmiaceae</taxon>
        <taxon>Marasmius</taxon>
    </lineage>
</organism>
<evidence type="ECO:0000256" key="4">
    <source>
        <dbReference type="ARBA" id="ARBA00022827"/>
    </source>
</evidence>
<dbReference type="InterPro" id="IPR023209">
    <property type="entry name" value="DAO"/>
</dbReference>
<feature type="domain" description="FAD dependent oxidoreductase" evidence="7">
    <location>
        <begin position="8"/>
        <end position="363"/>
    </location>
</feature>
<comment type="caution">
    <text evidence="8">The sequence shown here is derived from an EMBL/GenBank/DDBJ whole genome shotgun (WGS) entry which is preliminary data.</text>
</comment>
<keyword evidence="9" id="KW-1185">Reference proteome</keyword>
<protein>
    <recommendedName>
        <fullName evidence="10">FAD dependent oxidoreductase domain-containing protein</fullName>
    </recommendedName>
</protein>
<evidence type="ECO:0000259" key="6">
    <source>
        <dbReference type="Pfam" id="PF00155"/>
    </source>
</evidence>
<dbReference type="Proteomes" id="UP001465976">
    <property type="component" value="Unassembled WGS sequence"/>
</dbReference>
<dbReference type="PANTHER" id="PTHR11530">
    <property type="entry name" value="D-AMINO ACID OXIDASE"/>
    <property type="match status" value="1"/>
</dbReference>
<dbReference type="Pfam" id="PF00155">
    <property type="entry name" value="Aminotran_1_2"/>
    <property type="match status" value="1"/>
</dbReference>
<proteinExistence type="inferred from homology"/>
<evidence type="ECO:0000313" key="8">
    <source>
        <dbReference type="EMBL" id="KAL0576846.1"/>
    </source>
</evidence>
<evidence type="ECO:0000256" key="2">
    <source>
        <dbReference type="ARBA" id="ARBA00006730"/>
    </source>
</evidence>
<dbReference type="InterPro" id="IPR006076">
    <property type="entry name" value="FAD-dep_OxRdtase"/>
</dbReference>
<name>A0ABR3FN48_9AGAR</name>
<dbReference type="SUPFAM" id="SSF54373">
    <property type="entry name" value="FAD-linked reductases, C-terminal domain"/>
    <property type="match status" value="1"/>
</dbReference>
<evidence type="ECO:0000256" key="1">
    <source>
        <dbReference type="ARBA" id="ARBA00001974"/>
    </source>
</evidence>
<evidence type="ECO:0000313" key="9">
    <source>
        <dbReference type="Proteomes" id="UP001465976"/>
    </source>
</evidence>
<comment type="similarity">
    <text evidence="2">Belongs to the DAMOX/DASOX family.</text>
</comment>